<name>A0A6V7XC36_MELEN</name>
<dbReference type="GO" id="GO:0004843">
    <property type="term" value="F:cysteine-type deubiquitinase activity"/>
    <property type="evidence" value="ECO:0007669"/>
    <property type="project" value="UniProtKB-UniRule"/>
</dbReference>
<dbReference type="AlphaFoldDB" id="A0A6V7XC36"/>
<dbReference type="InterPro" id="IPR018200">
    <property type="entry name" value="USP_CS"/>
</dbReference>
<keyword evidence="2" id="KW-0378">Hydrolase</keyword>
<evidence type="ECO:0000256" key="1">
    <source>
        <dbReference type="ARBA" id="ARBA00000707"/>
    </source>
</evidence>
<dbReference type="EMBL" id="CAJEWN010001373">
    <property type="protein sequence ID" value="CAD2196896.1"/>
    <property type="molecule type" value="Genomic_DNA"/>
</dbReference>
<comment type="catalytic activity">
    <reaction evidence="1 2">
        <text>Thiol-dependent hydrolysis of ester, thioester, amide, peptide and isopeptide bonds formed by the C-terminal Gly of ubiquitin (a 76-residue protein attached to proteins as an intracellular targeting signal).</text>
        <dbReference type="EC" id="3.4.19.12"/>
    </reaction>
</comment>
<sequence>MSELTRPSTLDYKYYEDWKMAYDAYFLSVYPDSNNNSTYNTYSSNISNINNIYDESNTSNVDNVDTHYKLITSTKESTEEKNIFSNSYQTEYSSNYNRETTNNSFNNELPSRIETRSIKINNETIFDSSSSNFGVNPQEIENPKSKLRSYKQNNPEKDCVPKPVMPLKGDLKYPDEDYIVTKTKRSSNKQNVERRIVDRQNIPCLRGLKNHGNTCYFNALMQSLAGCDKFAEFLLCYDFVEYKKNVILNSFIHTIRCMWFNNTSVDNCCYRTISSIAKENSTFCLSYQHDSHECMIWLLNKLNREILDSNLEKYYDKGWSMDANIERIGCSNTFNSMNDDNRGDKKSTVLELFQGQFRHEIKCTTPNCGFVDISYEPFLSVSLSVPLHRKYTVKFITQHPVRKITRFNFNSSYQFLTVKDIMEQIEQVVKISTANMIAIKIKPNGHSYLVPDNLVLESDNQLNEFTVLEIPGEITEQLLENNLIIAIVYFVFGNGKIYGEPYIANLNRDLSYNHLCFKLMERGTFLLPKPYYKMNFCNLHLQNSDGTTTYFDQRIKKPLFHECVNKAFNEKENKKKVIQLIVEWDLSLKTDFELKSIKEQINENYSLENKFNNISKQTPVPLITMLDNFAKSEPIQFWNCPKCNNPSGSMQIKFDRLPDIIVFYLKRFAQSEGHTKKNDKNVQIPLEELDMSSYINSRNTLKSLTKHKGKFENNENKYNLSSIIYHHGNNFSSGHYTAAARNIIDGKWRLFNDNDITDKSKHEIYESNFSYMLFYQRRPYVPWFPHKVPYHIIKEYREINSDAQDYKQRNKSKRHNKYSR</sequence>
<accession>A0A6V7XC36</accession>
<dbReference type="PROSITE" id="PS50235">
    <property type="entry name" value="USP_3"/>
    <property type="match status" value="1"/>
</dbReference>
<dbReference type="InterPro" id="IPR038765">
    <property type="entry name" value="Papain-like_cys_pep_sf"/>
</dbReference>
<dbReference type="OrthoDB" id="265776at2759"/>
<dbReference type="InterPro" id="IPR001394">
    <property type="entry name" value="Peptidase_C19_UCH"/>
</dbReference>
<evidence type="ECO:0000256" key="2">
    <source>
        <dbReference type="RuleBase" id="RU366025"/>
    </source>
</evidence>
<feature type="domain" description="USP" evidence="3">
    <location>
        <begin position="206"/>
        <end position="778"/>
    </location>
</feature>
<comment type="caution">
    <text evidence="4">The sequence shown here is derived from an EMBL/GenBank/DDBJ whole genome shotgun (WGS) entry which is preliminary data.</text>
</comment>
<dbReference type="GO" id="GO:0016579">
    <property type="term" value="P:protein deubiquitination"/>
    <property type="evidence" value="ECO:0007669"/>
    <property type="project" value="InterPro"/>
</dbReference>
<dbReference type="Proteomes" id="UP000580250">
    <property type="component" value="Unassembled WGS sequence"/>
</dbReference>
<dbReference type="Pfam" id="PF00443">
    <property type="entry name" value="UCH"/>
    <property type="match status" value="1"/>
</dbReference>
<keyword evidence="2" id="KW-0833">Ubl conjugation pathway</keyword>
<proteinExistence type="inferred from homology"/>
<reference evidence="4 5" key="1">
    <citation type="submission" date="2020-08" db="EMBL/GenBank/DDBJ databases">
        <authorList>
            <person name="Koutsovoulos G."/>
            <person name="Danchin GJ E."/>
        </authorList>
    </citation>
    <scope>NUCLEOTIDE SEQUENCE [LARGE SCALE GENOMIC DNA]</scope>
</reference>
<dbReference type="GO" id="GO:0006508">
    <property type="term" value="P:proteolysis"/>
    <property type="evidence" value="ECO:0007669"/>
    <property type="project" value="UniProtKB-KW"/>
</dbReference>
<dbReference type="InterPro" id="IPR028889">
    <property type="entry name" value="USP"/>
</dbReference>
<dbReference type="InterPro" id="IPR050185">
    <property type="entry name" value="Ub_carboxyl-term_hydrolase"/>
</dbReference>
<evidence type="ECO:0000259" key="3">
    <source>
        <dbReference type="PROSITE" id="PS50235"/>
    </source>
</evidence>
<keyword evidence="2" id="KW-0788">Thiol protease</keyword>
<gene>
    <name evidence="4" type="ORF">MENT_LOCUS50099</name>
</gene>
<dbReference type="PROSITE" id="PS00972">
    <property type="entry name" value="USP_1"/>
    <property type="match status" value="1"/>
</dbReference>
<dbReference type="CDD" id="cd02257">
    <property type="entry name" value="Peptidase_C19"/>
    <property type="match status" value="2"/>
</dbReference>
<dbReference type="PANTHER" id="PTHR21646:SF86">
    <property type="entry name" value="UBIQUITIN CARBOXYL-TERMINAL HYDROLASE"/>
    <property type="match status" value="1"/>
</dbReference>
<dbReference type="PROSITE" id="PS00973">
    <property type="entry name" value="USP_2"/>
    <property type="match status" value="1"/>
</dbReference>
<keyword evidence="2" id="KW-0645">Protease</keyword>
<protein>
    <recommendedName>
        <fullName evidence="2">Ubiquitin carboxyl-terminal hydrolase</fullName>
        <ecNumber evidence="2">3.4.19.12</ecNumber>
    </recommendedName>
</protein>
<dbReference type="Gene3D" id="3.90.70.10">
    <property type="entry name" value="Cysteine proteinases"/>
    <property type="match status" value="2"/>
</dbReference>
<comment type="similarity">
    <text evidence="2">Belongs to the peptidase C19 family.</text>
</comment>
<evidence type="ECO:0000313" key="5">
    <source>
        <dbReference type="Proteomes" id="UP000580250"/>
    </source>
</evidence>
<organism evidence="4 5">
    <name type="scientific">Meloidogyne enterolobii</name>
    <name type="common">Root-knot nematode worm</name>
    <name type="synonym">Meloidogyne mayaguensis</name>
    <dbReference type="NCBI Taxonomy" id="390850"/>
    <lineage>
        <taxon>Eukaryota</taxon>
        <taxon>Metazoa</taxon>
        <taxon>Ecdysozoa</taxon>
        <taxon>Nematoda</taxon>
        <taxon>Chromadorea</taxon>
        <taxon>Rhabditida</taxon>
        <taxon>Tylenchina</taxon>
        <taxon>Tylenchomorpha</taxon>
        <taxon>Tylenchoidea</taxon>
        <taxon>Meloidogynidae</taxon>
        <taxon>Meloidogyninae</taxon>
        <taxon>Meloidogyne</taxon>
    </lineage>
</organism>
<dbReference type="PANTHER" id="PTHR21646">
    <property type="entry name" value="UBIQUITIN CARBOXYL-TERMINAL HYDROLASE"/>
    <property type="match status" value="1"/>
</dbReference>
<evidence type="ECO:0000313" key="4">
    <source>
        <dbReference type="EMBL" id="CAD2196896.1"/>
    </source>
</evidence>
<dbReference type="EC" id="3.4.19.12" evidence="2"/>
<dbReference type="SUPFAM" id="SSF54001">
    <property type="entry name" value="Cysteine proteinases"/>
    <property type="match status" value="1"/>
</dbReference>